<dbReference type="Pfam" id="PF00486">
    <property type="entry name" value="Trans_reg_C"/>
    <property type="match status" value="1"/>
</dbReference>
<evidence type="ECO:0000259" key="7">
    <source>
        <dbReference type="PROSITE" id="PS51755"/>
    </source>
</evidence>
<feature type="DNA-binding region" description="OmpR/PhoB-type" evidence="5">
    <location>
        <begin position="1"/>
        <end position="97"/>
    </location>
</feature>
<dbReference type="InterPro" id="IPR005158">
    <property type="entry name" value="BTAD"/>
</dbReference>
<feature type="domain" description="OmpR/PhoB-type" evidence="7">
    <location>
        <begin position="1"/>
        <end position="97"/>
    </location>
</feature>
<evidence type="ECO:0000256" key="4">
    <source>
        <dbReference type="ARBA" id="ARBA00023163"/>
    </source>
</evidence>
<evidence type="ECO:0000256" key="6">
    <source>
        <dbReference type="SAM" id="MobiDB-lite"/>
    </source>
</evidence>
<dbReference type="PANTHER" id="PTHR35807:SF1">
    <property type="entry name" value="TRANSCRIPTIONAL REGULATOR REDD"/>
    <property type="match status" value="1"/>
</dbReference>
<dbReference type="InterPro" id="IPR016032">
    <property type="entry name" value="Sig_transdc_resp-reg_C-effctor"/>
</dbReference>
<dbReference type="SMART" id="SM00862">
    <property type="entry name" value="Trans_reg_C"/>
    <property type="match status" value="1"/>
</dbReference>
<evidence type="ECO:0000313" key="8">
    <source>
        <dbReference type="EMBL" id="MCP2331343.1"/>
    </source>
</evidence>
<dbReference type="Proteomes" id="UP000791080">
    <property type="component" value="Unassembled WGS sequence"/>
</dbReference>
<feature type="region of interest" description="Disordered" evidence="6">
    <location>
        <begin position="259"/>
        <end position="283"/>
    </location>
</feature>
<dbReference type="InterPro" id="IPR036388">
    <property type="entry name" value="WH-like_DNA-bd_sf"/>
</dbReference>
<accession>A0ABT1JFS0</accession>
<dbReference type="SMART" id="SM01043">
    <property type="entry name" value="BTAD"/>
    <property type="match status" value="1"/>
</dbReference>
<sequence>MRFGILGSLEVEDDACDVRTPGASKPRVLLAHLLTNADRVVSVERLIAQMWRRQPPRTARTALHVYVSKLRRLLGGETTTPDRSMLVTQPPGYLLRLGGAGLDARVFDTLLATARTRANQGRLCEASQLITDALGLWRGPALADVRSAGGDLENEARRLDETRITAYERRVELDLQLDRHADLVGELYAATSDHPMRESLHEYLMVALHRSGRPGEALEVYRAIHRSLQDTLGLEPGPRLQRLQRTVLTRGAEDLEYPGRWPGSGRGLAGGTRPRPNLSVRSA</sequence>
<dbReference type="InterPro" id="IPR001867">
    <property type="entry name" value="OmpR/PhoB-type_DNA-bd"/>
</dbReference>
<comment type="caution">
    <text evidence="8">The sequence shown here is derived from an EMBL/GenBank/DDBJ whole genome shotgun (WGS) entry which is preliminary data.</text>
</comment>
<keyword evidence="2" id="KW-0805">Transcription regulation</keyword>
<dbReference type="GO" id="GO:0003677">
    <property type="term" value="F:DNA binding"/>
    <property type="evidence" value="ECO:0007669"/>
    <property type="project" value="UniProtKB-KW"/>
</dbReference>
<dbReference type="SUPFAM" id="SSF46894">
    <property type="entry name" value="C-terminal effector domain of the bipartite response regulators"/>
    <property type="match status" value="1"/>
</dbReference>
<gene>
    <name evidence="8" type="ORF">G443_001613</name>
</gene>
<keyword evidence="4" id="KW-0804">Transcription</keyword>
<dbReference type="Gene3D" id="1.10.10.10">
    <property type="entry name" value="Winged helix-like DNA-binding domain superfamily/Winged helix DNA-binding domain"/>
    <property type="match status" value="1"/>
</dbReference>
<name>A0ABT1JFS0_ACTCY</name>
<evidence type="ECO:0000256" key="2">
    <source>
        <dbReference type="ARBA" id="ARBA00023015"/>
    </source>
</evidence>
<dbReference type="Pfam" id="PF03704">
    <property type="entry name" value="BTAD"/>
    <property type="match status" value="1"/>
</dbReference>
<dbReference type="InterPro" id="IPR051677">
    <property type="entry name" value="AfsR-DnrI-RedD_regulator"/>
</dbReference>
<dbReference type="CDD" id="cd15831">
    <property type="entry name" value="BTAD"/>
    <property type="match status" value="1"/>
</dbReference>
<evidence type="ECO:0000256" key="1">
    <source>
        <dbReference type="ARBA" id="ARBA00005820"/>
    </source>
</evidence>
<organism evidence="8 9">
    <name type="scientific">Actinoalloteichus caeruleus DSM 43889</name>
    <dbReference type="NCBI Taxonomy" id="1120930"/>
    <lineage>
        <taxon>Bacteria</taxon>
        <taxon>Bacillati</taxon>
        <taxon>Actinomycetota</taxon>
        <taxon>Actinomycetes</taxon>
        <taxon>Pseudonocardiales</taxon>
        <taxon>Pseudonocardiaceae</taxon>
        <taxon>Actinoalloteichus</taxon>
        <taxon>Actinoalloteichus cyanogriseus</taxon>
    </lineage>
</organism>
<comment type="similarity">
    <text evidence="1">Belongs to the AfsR/DnrI/RedD regulatory family.</text>
</comment>
<evidence type="ECO:0000313" key="9">
    <source>
        <dbReference type="Proteomes" id="UP000791080"/>
    </source>
</evidence>
<dbReference type="PROSITE" id="PS51755">
    <property type="entry name" value="OMPR_PHOB"/>
    <property type="match status" value="1"/>
</dbReference>
<dbReference type="PANTHER" id="PTHR35807">
    <property type="entry name" value="TRANSCRIPTIONAL REGULATOR REDD-RELATED"/>
    <property type="match status" value="1"/>
</dbReference>
<dbReference type="SUPFAM" id="SSF48452">
    <property type="entry name" value="TPR-like"/>
    <property type="match status" value="1"/>
</dbReference>
<evidence type="ECO:0000256" key="3">
    <source>
        <dbReference type="ARBA" id="ARBA00023125"/>
    </source>
</evidence>
<proteinExistence type="inferred from homology"/>
<protein>
    <submittedName>
        <fullName evidence="8">DNA-binding transcriptional activator of the SARP family</fullName>
    </submittedName>
</protein>
<keyword evidence="3 5" id="KW-0238">DNA-binding</keyword>
<evidence type="ECO:0000256" key="5">
    <source>
        <dbReference type="PROSITE-ProRule" id="PRU01091"/>
    </source>
</evidence>
<dbReference type="Gene3D" id="1.25.40.10">
    <property type="entry name" value="Tetratricopeptide repeat domain"/>
    <property type="match status" value="1"/>
</dbReference>
<dbReference type="EMBL" id="AUBJ02000001">
    <property type="protein sequence ID" value="MCP2331343.1"/>
    <property type="molecule type" value="Genomic_DNA"/>
</dbReference>
<reference evidence="8 9" key="1">
    <citation type="submission" date="2022-06" db="EMBL/GenBank/DDBJ databases">
        <title>Genomic Encyclopedia of Type Strains, Phase I: the one thousand microbial genomes (KMG-I) project.</title>
        <authorList>
            <person name="Kyrpides N."/>
        </authorList>
    </citation>
    <scope>NUCLEOTIDE SEQUENCE [LARGE SCALE GENOMIC DNA]</scope>
    <source>
        <strain evidence="8 9">DSM 43889</strain>
    </source>
</reference>
<dbReference type="InterPro" id="IPR011990">
    <property type="entry name" value="TPR-like_helical_dom_sf"/>
</dbReference>
<keyword evidence="9" id="KW-1185">Reference proteome</keyword>